<feature type="region of interest" description="Disordered" evidence="1">
    <location>
        <begin position="79"/>
        <end position="134"/>
    </location>
</feature>
<dbReference type="OrthoDB" id="2713924at2759"/>
<evidence type="ECO:0000313" key="3">
    <source>
        <dbReference type="Proteomes" id="UP000037035"/>
    </source>
</evidence>
<protein>
    <submittedName>
        <fullName evidence="2">Uncharacterized protein</fullName>
    </submittedName>
</protein>
<gene>
    <name evidence="2" type="ORF">VP01_11622g1</name>
</gene>
<feature type="non-terminal residue" evidence="2">
    <location>
        <position position="1"/>
    </location>
</feature>
<sequence length="134" mass="15110">IPSHKSKNYFHPIGNRPKGSLGHLIGYNDELQSFRILAEDGKIIETKHVDFLDFEQPKKTASLDDDLESIFEDNQAENAESVYKETEENLDEVEDEPDGIGEEEAASIEAEENFEENLDEDDDEVAVSLIPTGR</sequence>
<comment type="caution">
    <text evidence="2">The sequence shown here is derived from an EMBL/GenBank/DDBJ whole genome shotgun (WGS) entry which is preliminary data.</text>
</comment>
<dbReference type="EMBL" id="LAVV01001802">
    <property type="protein sequence ID" value="KNZ63300.1"/>
    <property type="molecule type" value="Genomic_DNA"/>
</dbReference>
<accession>A0A0L6VSX9</accession>
<dbReference type="Proteomes" id="UP000037035">
    <property type="component" value="Unassembled WGS sequence"/>
</dbReference>
<feature type="compositionally biased region" description="Acidic residues" evidence="1">
    <location>
        <begin position="88"/>
        <end position="125"/>
    </location>
</feature>
<evidence type="ECO:0000256" key="1">
    <source>
        <dbReference type="SAM" id="MobiDB-lite"/>
    </source>
</evidence>
<dbReference type="VEuPathDB" id="FungiDB:VP01_11622g1"/>
<proteinExistence type="predicted"/>
<reference evidence="2 3" key="1">
    <citation type="submission" date="2015-08" db="EMBL/GenBank/DDBJ databases">
        <title>Next Generation Sequencing and Analysis of the Genome of Puccinia sorghi L Schw, the Causal Agent of Maize Common Rust.</title>
        <authorList>
            <person name="Rochi L."/>
            <person name="Burguener G."/>
            <person name="Darino M."/>
            <person name="Turjanski A."/>
            <person name="Kreff E."/>
            <person name="Dieguez M.J."/>
            <person name="Sacco F."/>
        </authorList>
    </citation>
    <scope>NUCLEOTIDE SEQUENCE [LARGE SCALE GENOMIC DNA]</scope>
    <source>
        <strain evidence="2 3">RO10H11247</strain>
    </source>
</reference>
<keyword evidence="3" id="KW-1185">Reference proteome</keyword>
<feature type="non-terminal residue" evidence="2">
    <location>
        <position position="134"/>
    </location>
</feature>
<organism evidence="2 3">
    <name type="scientific">Puccinia sorghi</name>
    <dbReference type="NCBI Taxonomy" id="27349"/>
    <lineage>
        <taxon>Eukaryota</taxon>
        <taxon>Fungi</taxon>
        <taxon>Dikarya</taxon>
        <taxon>Basidiomycota</taxon>
        <taxon>Pucciniomycotina</taxon>
        <taxon>Pucciniomycetes</taxon>
        <taxon>Pucciniales</taxon>
        <taxon>Pucciniaceae</taxon>
        <taxon>Puccinia</taxon>
    </lineage>
</organism>
<name>A0A0L6VSX9_9BASI</name>
<evidence type="ECO:0000313" key="2">
    <source>
        <dbReference type="EMBL" id="KNZ63300.1"/>
    </source>
</evidence>
<dbReference type="AlphaFoldDB" id="A0A0L6VSX9"/>